<dbReference type="OrthoDB" id="428263at2"/>
<dbReference type="AlphaFoldDB" id="A0A495D1U8"/>
<dbReference type="Pfam" id="PF08592">
    <property type="entry name" value="Anthrone_oxy"/>
    <property type="match status" value="1"/>
</dbReference>
<dbReference type="EMBL" id="RBIM01000006">
    <property type="protein sequence ID" value="RKQ95522.1"/>
    <property type="molecule type" value="Genomic_DNA"/>
</dbReference>
<keyword evidence="1" id="KW-0812">Transmembrane</keyword>
<dbReference type="InterPro" id="IPR013901">
    <property type="entry name" value="Anthrone_oxy"/>
</dbReference>
<keyword evidence="1" id="KW-1133">Transmembrane helix</keyword>
<organism evidence="2 3">
    <name type="scientific">Maricaulis maris</name>
    <dbReference type="NCBI Taxonomy" id="74318"/>
    <lineage>
        <taxon>Bacteria</taxon>
        <taxon>Pseudomonadati</taxon>
        <taxon>Pseudomonadota</taxon>
        <taxon>Alphaproteobacteria</taxon>
        <taxon>Maricaulales</taxon>
        <taxon>Maricaulaceae</taxon>
        <taxon>Maricaulis</taxon>
    </lineage>
</organism>
<evidence type="ECO:0000313" key="2">
    <source>
        <dbReference type="EMBL" id="RKQ95522.1"/>
    </source>
</evidence>
<dbReference type="RefSeq" id="WP_121212031.1">
    <property type="nucleotide sequence ID" value="NZ_RBIM01000006.1"/>
</dbReference>
<comment type="caution">
    <text evidence="2">The sequence shown here is derived from an EMBL/GenBank/DDBJ whole genome shotgun (WGS) entry which is preliminary data.</text>
</comment>
<evidence type="ECO:0000256" key="1">
    <source>
        <dbReference type="SAM" id="Phobius"/>
    </source>
</evidence>
<protein>
    <submittedName>
        <fullName evidence="2">Putative membrane protein</fullName>
    </submittedName>
</protein>
<feature type="transmembrane region" description="Helical" evidence="1">
    <location>
        <begin position="6"/>
        <end position="25"/>
    </location>
</feature>
<feature type="transmembrane region" description="Helical" evidence="1">
    <location>
        <begin position="84"/>
        <end position="104"/>
    </location>
</feature>
<proteinExistence type="predicted"/>
<dbReference type="Proteomes" id="UP000273675">
    <property type="component" value="Unassembled WGS sequence"/>
</dbReference>
<keyword evidence="1" id="KW-0472">Membrane</keyword>
<feature type="transmembrane region" description="Helical" evidence="1">
    <location>
        <begin position="55"/>
        <end position="78"/>
    </location>
</feature>
<sequence length="158" mass="16421">MIALTLSAQLLGLGAGLIAGIFLAFSDFVMPGLDEAGPGGGADAMRGLNRTVYKSIFLVLLKALVPLALVLAVTALLFGRPGMAIWLGLGMASHVGPVLLVTGLRNIPMNNRLQSLAGDADGTSAYWPQYVARWTGWNHVRTAGAVLTCACFLLAAIA</sequence>
<gene>
    <name evidence="2" type="ORF">C7435_2625</name>
</gene>
<name>A0A495D1U8_9PROT</name>
<reference evidence="2 3" key="1">
    <citation type="submission" date="2018-10" db="EMBL/GenBank/DDBJ databases">
        <title>Genomic Encyclopedia of Type Strains, Phase IV (KMG-IV): sequencing the most valuable type-strain genomes for metagenomic binning, comparative biology and taxonomic classification.</title>
        <authorList>
            <person name="Goeker M."/>
        </authorList>
    </citation>
    <scope>NUCLEOTIDE SEQUENCE [LARGE SCALE GENOMIC DNA]</scope>
    <source>
        <strain evidence="2 3">DSM 4734</strain>
    </source>
</reference>
<accession>A0A495D1U8</accession>
<evidence type="ECO:0000313" key="3">
    <source>
        <dbReference type="Proteomes" id="UP000273675"/>
    </source>
</evidence>